<comment type="caution">
    <text evidence="1">The sequence shown here is derived from an EMBL/GenBank/DDBJ whole genome shotgun (WGS) entry which is preliminary data.</text>
</comment>
<proteinExistence type="predicted"/>
<dbReference type="PANTHER" id="PTHR36795">
    <property type="entry name" value="OS01G0938400 PROTEIN"/>
    <property type="match status" value="1"/>
</dbReference>
<dbReference type="AlphaFoldDB" id="A0ABD3D3Q7"/>
<keyword evidence="2" id="KW-1185">Reference proteome</keyword>
<protein>
    <submittedName>
        <fullName evidence="1">Uncharacterized protein</fullName>
    </submittedName>
</protein>
<evidence type="ECO:0000313" key="2">
    <source>
        <dbReference type="Proteomes" id="UP001632038"/>
    </source>
</evidence>
<dbReference type="PANTHER" id="PTHR36795:SF2">
    <property type="entry name" value="OS01G0938400 PROTEIN"/>
    <property type="match status" value="1"/>
</dbReference>
<accession>A0ABD3D3Q7</accession>
<sequence length="104" mass="12472">MALAMHSSASKLSYQRLKQEIYIDENDKIWEEVIGKSLRRSRFRKLHIKRKLRVKLKIPGIKRLLRKKVSLVKFAWNKVCKRLKESQAHFSHLFAGNYLFMQVM</sequence>
<gene>
    <name evidence="1" type="ORF">CASFOL_018947</name>
</gene>
<reference evidence="2" key="1">
    <citation type="journal article" date="2024" name="IScience">
        <title>Strigolactones Initiate the Formation of Haustorium-like Structures in Castilleja.</title>
        <authorList>
            <person name="Buerger M."/>
            <person name="Peterson D."/>
            <person name="Chory J."/>
        </authorList>
    </citation>
    <scope>NUCLEOTIDE SEQUENCE [LARGE SCALE GENOMIC DNA]</scope>
</reference>
<name>A0ABD3D3Q7_9LAMI</name>
<evidence type="ECO:0000313" key="1">
    <source>
        <dbReference type="EMBL" id="KAL3636648.1"/>
    </source>
</evidence>
<dbReference type="Proteomes" id="UP001632038">
    <property type="component" value="Unassembled WGS sequence"/>
</dbReference>
<dbReference type="EMBL" id="JAVIJP010000026">
    <property type="protein sequence ID" value="KAL3636648.1"/>
    <property type="molecule type" value="Genomic_DNA"/>
</dbReference>
<organism evidence="1 2">
    <name type="scientific">Castilleja foliolosa</name>
    <dbReference type="NCBI Taxonomy" id="1961234"/>
    <lineage>
        <taxon>Eukaryota</taxon>
        <taxon>Viridiplantae</taxon>
        <taxon>Streptophyta</taxon>
        <taxon>Embryophyta</taxon>
        <taxon>Tracheophyta</taxon>
        <taxon>Spermatophyta</taxon>
        <taxon>Magnoliopsida</taxon>
        <taxon>eudicotyledons</taxon>
        <taxon>Gunneridae</taxon>
        <taxon>Pentapetalae</taxon>
        <taxon>asterids</taxon>
        <taxon>lamiids</taxon>
        <taxon>Lamiales</taxon>
        <taxon>Orobanchaceae</taxon>
        <taxon>Pedicularideae</taxon>
        <taxon>Castillejinae</taxon>
        <taxon>Castilleja</taxon>
    </lineage>
</organism>